<sequence>FFCAGKRVLFHIRRVTIKRQEFLHTRWILSKPYSSSALCMTIQSQMICYPILHTTNFQENKNSIYHKMTNLSNKVFTG</sequence>
<reference evidence="1" key="3">
    <citation type="journal article" date="2017" name="Nature">
        <title>Genome sequence of the progenitor of the wheat D genome Aegilops tauschii.</title>
        <authorList>
            <person name="Luo M.C."/>
            <person name="Gu Y.Q."/>
            <person name="Puiu D."/>
            <person name="Wang H."/>
            <person name="Twardziok S.O."/>
            <person name="Deal K.R."/>
            <person name="Huo N."/>
            <person name="Zhu T."/>
            <person name="Wang L."/>
            <person name="Wang Y."/>
            <person name="McGuire P.E."/>
            <person name="Liu S."/>
            <person name="Long H."/>
            <person name="Ramasamy R.K."/>
            <person name="Rodriguez J.C."/>
            <person name="Van S.L."/>
            <person name="Yuan L."/>
            <person name="Wang Z."/>
            <person name="Xia Z."/>
            <person name="Xiao L."/>
            <person name="Anderson O.D."/>
            <person name="Ouyang S."/>
            <person name="Liang Y."/>
            <person name="Zimin A.V."/>
            <person name="Pertea G."/>
            <person name="Qi P."/>
            <person name="Bennetzen J.L."/>
            <person name="Dai X."/>
            <person name="Dawson M.W."/>
            <person name="Muller H.G."/>
            <person name="Kugler K."/>
            <person name="Rivarola-Duarte L."/>
            <person name="Spannagl M."/>
            <person name="Mayer K.F.X."/>
            <person name="Lu F.H."/>
            <person name="Bevan M.W."/>
            <person name="Leroy P."/>
            <person name="Li P."/>
            <person name="You F.M."/>
            <person name="Sun Q."/>
            <person name="Liu Z."/>
            <person name="Lyons E."/>
            <person name="Wicker T."/>
            <person name="Salzberg S.L."/>
            <person name="Devos K.M."/>
            <person name="Dvorak J."/>
        </authorList>
    </citation>
    <scope>NUCLEOTIDE SEQUENCE [LARGE SCALE GENOMIC DNA]</scope>
    <source>
        <strain evidence="1">cv. AL8/78</strain>
    </source>
</reference>
<dbReference type="EnsemblPlants" id="AET3Gv20308800.4">
    <property type="protein sequence ID" value="AET3Gv20308800.4"/>
    <property type="gene ID" value="AET3Gv20308800"/>
</dbReference>
<dbReference type="AlphaFoldDB" id="A0A453EDP3"/>
<protein>
    <submittedName>
        <fullName evidence="1">Uncharacterized protein</fullName>
    </submittedName>
</protein>
<name>A0A453EDP3_AEGTS</name>
<reference evidence="2" key="1">
    <citation type="journal article" date="2014" name="Science">
        <title>Ancient hybridizations among the ancestral genomes of bread wheat.</title>
        <authorList>
            <consortium name="International Wheat Genome Sequencing Consortium,"/>
            <person name="Marcussen T."/>
            <person name="Sandve S.R."/>
            <person name="Heier L."/>
            <person name="Spannagl M."/>
            <person name="Pfeifer M."/>
            <person name="Jakobsen K.S."/>
            <person name="Wulff B.B."/>
            <person name="Steuernagel B."/>
            <person name="Mayer K.F."/>
            <person name="Olsen O.A."/>
        </authorList>
    </citation>
    <scope>NUCLEOTIDE SEQUENCE [LARGE SCALE GENOMIC DNA]</scope>
    <source>
        <strain evidence="2">cv. AL8/78</strain>
    </source>
</reference>
<accession>A0A453EDP3</accession>
<organism evidence="1 2">
    <name type="scientific">Aegilops tauschii subsp. strangulata</name>
    <name type="common">Goatgrass</name>
    <dbReference type="NCBI Taxonomy" id="200361"/>
    <lineage>
        <taxon>Eukaryota</taxon>
        <taxon>Viridiplantae</taxon>
        <taxon>Streptophyta</taxon>
        <taxon>Embryophyta</taxon>
        <taxon>Tracheophyta</taxon>
        <taxon>Spermatophyta</taxon>
        <taxon>Magnoliopsida</taxon>
        <taxon>Liliopsida</taxon>
        <taxon>Poales</taxon>
        <taxon>Poaceae</taxon>
        <taxon>BOP clade</taxon>
        <taxon>Pooideae</taxon>
        <taxon>Triticodae</taxon>
        <taxon>Triticeae</taxon>
        <taxon>Triticinae</taxon>
        <taxon>Aegilops</taxon>
    </lineage>
</organism>
<evidence type="ECO:0000313" key="2">
    <source>
        <dbReference type="Proteomes" id="UP000015105"/>
    </source>
</evidence>
<dbReference type="Gramene" id="AET3Gv20308800.4">
    <property type="protein sequence ID" value="AET3Gv20308800.4"/>
    <property type="gene ID" value="AET3Gv20308800"/>
</dbReference>
<reference evidence="2" key="2">
    <citation type="journal article" date="2017" name="Nat. Plants">
        <title>The Aegilops tauschii genome reveals multiple impacts of transposons.</title>
        <authorList>
            <person name="Zhao G."/>
            <person name="Zou C."/>
            <person name="Li K."/>
            <person name="Wang K."/>
            <person name="Li T."/>
            <person name="Gao L."/>
            <person name="Zhang X."/>
            <person name="Wang H."/>
            <person name="Yang Z."/>
            <person name="Liu X."/>
            <person name="Jiang W."/>
            <person name="Mao L."/>
            <person name="Kong X."/>
            <person name="Jiao Y."/>
            <person name="Jia J."/>
        </authorList>
    </citation>
    <scope>NUCLEOTIDE SEQUENCE [LARGE SCALE GENOMIC DNA]</scope>
    <source>
        <strain evidence="2">cv. AL8/78</strain>
    </source>
</reference>
<evidence type="ECO:0000313" key="1">
    <source>
        <dbReference type="EnsemblPlants" id="AET3Gv20308800.4"/>
    </source>
</evidence>
<dbReference type="Proteomes" id="UP000015105">
    <property type="component" value="Chromosome 3D"/>
</dbReference>
<reference evidence="1" key="5">
    <citation type="journal article" date="2021" name="G3 (Bethesda)">
        <title>Aegilops tauschii genome assembly Aet v5.0 features greater sequence contiguity and improved annotation.</title>
        <authorList>
            <person name="Wang L."/>
            <person name="Zhu T."/>
            <person name="Rodriguez J.C."/>
            <person name="Deal K.R."/>
            <person name="Dubcovsky J."/>
            <person name="McGuire P.E."/>
            <person name="Lux T."/>
            <person name="Spannagl M."/>
            <person name="Mayer K.F.X."/>
            <person name="Baldrich P."/>
            <person name="Meyers B.C."/>
            <person name="Huo N."/>
            <person name="Gu Y.Q."/>
            <person name="Zhou H."/>
            <person name="Devos K.M."/>
            <person name="Bennetzen J.L."/>
            <person name="Unver T."/>
            <person name="Budak H."/>
            <person name="Gulick P.J."/>
            <person name="Galiba G."/>
            <person name="Kalapos B."/>
            <person name="Nelson D.R."/>
            <person name="Li P."/>
            <person name="You F.M."/>
            <person name="Luo M.C."/>
            <person name="Dvorak J."/>
        </authorList>
    </citation>
    <scope>NUCLEOTIDE SEQUENCE [LARGE SCALE GENOMIC DNA]</scope>
    <source>
        <strain evidence="1">cv. AL8/78</strain>
    </source>
</reference>
<proteinExistence type="predicted"/>
<keyword evidence="2" id="KW-1185">Reference proteome</keyword>
<reference evidence="1" key="4">
    <citation type="submission" date="2019-03" db="UniProtKB">
        <authorList>
            <consortium name="EnsemblPlants"/>
        </authorList>
    </citation>
    <scope>IDENTIFICATION</scope>
</reference>